<keyword evidence="2" id="KW-0812">Transmembrane</keyword>
<organism evidence="3 4">
    <name type="scientific">Streptomyces gossypii</name>
    <dbReference type="NCBI Taxonomy" id="2883101"/>
    <lineage>
        <taxon>Bacteria</taxon>
        <taxon>Bacillati</taxon>
        <taxon>Actinomycetota</taxon>
        <taxon>Actinomycetes</taxon>
        <taxon>Kitasatosporales</taxon>
        <taxon>Streptomycetaceae</taxon>
        <taxon>Streptomyces</taxon>
    </lineage>
</organism>
<sequence>MSDYSEYQDRADGTTDGKHSKKSGQHRAPGPGGDQGAAGGSSGCMIAALPPLTVGIVTAVLIRTRRR</sequence>
<evidence type="ECO:0000256" key="1">
    <source>
        <dbReference type="SAM" id="MobiDB-lite"/>
    </source>
</evidence>
<dbReference type="RefSeq" id="WP_260218496.1">
    <property type="nucleotide sequence ID" value="NZ_JAJAGO010000006.1"/>
</dbReference>
<feature type="compositionally biased region" description="Gly residues" evidence="1">
    <location>
        <begin position="30"/>
        <end position="42"/>
    </location>
</feature>
<proteinExistence type="predicted"/>
<keyword evidence="2" id="KW-1133">Transmembrane helix</keyword>
<dbReference type="EMBL" id="JAJAGO010000006">
    <property type="protein sequence ID" value="MCT2591170.1"/>
    <property type="molecule type" value="Genomic_DNA"/>
</dbReference>
<evidence type="ECO:0000313" key="4">
    <source>
        <dbReference type="Proteomes" id="UP001156389"/>
    </source>
</evidence>
<dbReference type="Proteomes" id="UP001156389">
    <property type="component" value="Unassembled WGS sequence"/>
</dbReference>
<evidence type="ECO:0000313" key="3">
    <source>
        <dbReference type="EMBL" id="MCT2591170.1"/>
    </source>
</evidence>
<feature type="region of interest" description="Disordered" evidence="1">
    <location>
        <begin position="1"/>
        <end position="46"/>
    </location>
</feature>
<evidence type="ECO:0000256" key="2">
    <source>
        <dbReference type="SAM" id="Phobius"/>
    </source>
</evidence>
<feature type="compositionally biased region" description="Basic and acidic residues" evidence="1">
    <location>
        <begin position="7"/>
        <end position="18"/>
    </location>
</feature>
<name>A0ABT2JTG2_9ACTN</name>
<comment type="caution">
    <text evidence="3">The sequence shown here is derived from an EMBL/GenBank/DDBJ whole genome shotgun (WGS) entry which is preliminary data.</text>
</comment>
<keyword evidence="2" id="KW-0472">Membrane</keyword>
<feature type="transmembrane region" description="Helical" evidence="2">
    <location>
        <begin position="40"/>
        <end position="62"/>
    </location>
</feature>
<protein>
    <submittedName>
        <fullName evidence="3">Uncharacterized protein</fullName>
    </submittedName>
</protein>
<gene>
    <name evidence="3" type="ORF">LHJ74_14845</name>
</gene>
<accession>A0ABT2JTG2</accession>
<keyword evidence="4" id="KW-1185">Reference proteome</keyword>
<reference evidence="3 4" key="1">
    <citation type="submission" date="2021-10" db="EMBL/GenBank/DDBJ databases">
        <title>Streptomyces gossypii sp. nov., isolated from soil collected from cotton field.</title>
        <authorList>
            <person name="Ge X."/>
            <person name="Chen X."/>
            <person name="Liu W."/>
        </authorList>
    </citation>
    <scope>NUCLEOTIDE SEQUENCE [LARGE SCALE GENOMIC DNA]</scope>
    <source>
        <strain evidence="3 4">N2-109</strain>
    </source>
</reference>